<gene>
    <name evidence="2" type="ORF">A3I29_00825</name>
</gene>
<dbReference type="STRING" id="1798689.A3I29_00825"/>
<name>A0A1F6N9E6_9BACT</name>
<dbReference type="Proteomes" id="UP000178726">
    <property type="component" value="Unassembled WGS sequence"/>
</dbReference>
<protein>
    <recommendedName>
        <fullName evidence="1">Glycosyltransferase 2-like domain-containing protein</fullName>
    </recommendedName>
</protein>
<proteinExistence type="predicted"/>
<dbReference type="AlphaFoldDB" id="A0A1F6N9E6"/>
<dbReference type="SUPFAM" id="SSF53448">
    <property type="entry name" value="Nucleotide-diphospho-sugar transferases"/>
    <property type="match status" value="1"/>
</dbReference>
<dbReference type="CDD" id="cd04186">
    <property type="entry name" value="GT_2_like_c"/>
    <property type="match status" value="1"/>
</dbReference>
<feature type="domain" description="Glycosyltransferase 2-like" evidence="1">
    <location>
        <begin position="4"/>
        <end position="139"/>
    </location>
</feature>
<comment type="caution">
    <text evidence="2">The sequence shown here is derived from an EMBL/GenBank/DDBJ whole genome shotgun (WGS) entry which is preliminary data.</text>
</comment>
<evidence type="ECO:0000259" key="1">
    <source>
        <dbReference type="Pfam" id="PF00535"/>
    </source>
</evidence>
<evidence type="ECO:0000313" key="2">
    <source>
        <dbReference type="EMBL" id="OGH80556.1"/>
    </source>
</evidence>
<dbReference type="InterPro" id="IPR029044">
    <property type="entry name" value="Nucleotide-diphossugar_trans"/>
</dbReference>
<reference evidence="2 3" key="1">
    <citation type="journal article" date="2016" name="Nat. Commun.">
        <title>Thousands of microbial genomes shed light on interconnected biogeochemical processes in an aquifer system.</title>
        <authorList>
            <person name="Anantharaman K."/>
            <person name="Brown C.T."/>
            <person name="Hug L.A."/>
            <person name="Sharon I."/>
            <person name="Castelle C.J."/>
            <person name="Probst A.J."/>
            <person name="Thomas B.C."/>
            <person name="Singh A."/>
            <person name="Wilkins M.J."/>
            <person name="Karaoz U."/>
            <person name="Brodie E.L."/>
            <person name="Williams K.H."/>
            <person name="Hubbard S.S."/>
            <person name="Banfield J.F."/>
        </authorList>
    </citation>
    <scope>NUCLEOTIDE SEQUENCE [LARGE SCALE GENOMIC DNA]</scope>
</reference>
<dbReference type="Pfam" id="PF00535">
    <property type="entry name" value="Glycos_transf_2"/>
    <property type="match status" value="1"/>
</dbReference>
<dbReference type="PANTHER" id="PTHR43179">
    <property type="entry name" value="RHAMNOSYLTRANSFERASE WBBL"/>
    <property type="match status" value="1"/>
</dbReference>
<sequence>MKLSIIVLNYKSAGLTRQCVKGIFASQPQLEFEVIVVDNDSGDGCCHWLGQTYPNIACWPLERNRGFAAGNNVGIKNAKGEYVLILNPDITVLPGKLEQLVAFMEAHPKCGLAGPRLVNPDGSLQYSTYKFPSFWLPIFRRTFLGNIPALEPWLKSYQMMAWDHKESRAVDWLLGACLIAKKKAIDEVGLMDERFFLYVEDTDWCRRFWAKKWEVWYAAEVELVHFHERLSAQRPLLTAIFNKITWIHIASWLKYFRKWKHAKV</sequence>
<accession>A0A1F6N9E6</accession>
<evidence type="ECO:0000313" key="3">
    <source>
        <dbReference type="Proteomes" id="UP000178726"/>
    </source>
</evidence>
<dbReference type="EMBL" id="MFQK01000040">
    <property type="protein sequence ID" value="OGH80556.1"/>
    <property type="molecule type" value="Genomic_DNA"/>
</dbReference>
<dbReference type="InterPro" id="IPR001173">
    <property type="entry name" value="Glyco_trans_2-like"/>
</dbReference>
<organism evidence="2 3">
    <name type="scientific">Candidatus Magasanikbacteria bacterium RIFCSPLOWO2_02_FULL_44_11</name>
    <dbReference type="NCBI Taxonomy" id="1798689"/>
    <lineage>
        <taxon>Bacteria</taxon>
        <taxon>Candidatus Magasanikiibacteriota</taxon>
    </lineage>
</organism>
<dbReference type="Gene3D" id="3.90.550.10">
    <property type="entry name" value="Spore Coat Polysaccharide Biosynthesis Protein SpsA, Chain A"/>
    <property type="match status" value="1"/>
</dbReference>
<dbReference type="PANTHER" id="PTHR43179:SF7">
    <property type="entry name" value="RHAMNOSYLTRANSFERASE WBBL"/>
    <property type="match status" value="1"/>
</dbReference>